<dbReference type="Proteomes" id="UP000297535">
    <property type="component" value="Unassembled WGS sequence"/>
</dbReference>
<dbReference type="OrthoDB" id="9797568at2"/>
<accession>A0A4Z0NXL0</accession>
<dbReference type="Pfam" id="PF01865">
    <property type="entry name" value="PhoU_div"/>
    <property type="match status" value="1"/>
</dbReference>
<dbReference type="PANTHER" id="PTHR37298">
    <property type="entry name" value="UPF0111 PROTEIN YKAA"/>
    <property type="match status" value="1"/>
</dbReference>
<dbReference type="PANTHER" id="PTHR37298:SF1">
    <property type="entry name" value="UPF0111 PROTEIN YKAA"/>
    <property type="match status" value="1"/>
</dbReference>
<gene>
    <name evidence="2" type="ORF">EU555_06755</name>
</gene>
<evidence type="ECO:0000313" key="3">
    <source>
        <dbReference type="Proteomes" id="UP000297535"/>
    </source>
</evidence>
<evidence type="ECO:0000256" key="1">
    <source>
        <dbReference type="ARBA" id="ARBA00008591"/>
    </source>
</evidence>
<dbReference type="InterPro" id="IPR052912">
    <property type="entry name" value="UPF0111_domain"/>
</dbReference>
<name>A0A4Z0NXL0_9HYPH</name>
<dbReference type="InterPro" id="IPR038078">
    <property type="entry name" value="PhoU-like_sf"/>
</dbReference>
<dbReference type="RefSeq" id="WP_135413892.1">
    <property type="nucleotide sequence ID" value="NZ_SRLB01000004.1"/>
</dbReference>
<sequence>MLGWFRALMPREDRFFDLFERHARALVAGAEALEALLEGGEDVPRWCGLIAEREQEADDIAREVLEAVRRSFITPFDRGDIKDLIQSMDDAIDQMNRTAKTITLFEVRTFDPVMREMGGTVLEAARLTAEAVPLLTAIGKHSGRLTALTERVVQVEGRSDALHEQGLKALYHAQRSGTERSDPMAYIIGSEILGHLEDVVDRFEDVANEISAIVIENV</sequence>
<organism evidence="2 3">
    <name type="scientific">Methylobacterium nonmethylotrophicum</name>
    <dbReference type="NCBI Taxonomy" id="1141884"/>
    <lineage>
        <taxon>Bacteria</taxon>
        <taxon>Pseudomonadati</taxon>
        <taxon>Pseudomonadota</taxon>
        <taxon>Alphaproteobacteria</taxon>
        <taxon>Hyphomicrobiales</taxon>
        <taxon>Methylobacteriaceae</taxon>
        <taxon>Methylobacterium</taxon>
    </lineage>
</organism>
<dbReference type="AlphaFoldDB" id="A0A4Z0NXL0"/>
<keyword evidence="3" id="KW-1185">Reference proteome</keyword>
<reference evidence="2 3" key="1">
    <citation type="submission" date="2019-04" db="EMBL/GenBank/DDBJ databases">
        <authorList>
            <person name="Feng G."/>
            <person name="Zhu H."/>
        </authorList>
    </citation>
    <scope>NUCLEOTIDE SEQUENCE [LARGE SCALE GENOMIC DNA]</scope>
    <source>
        <strain evidence="2 3">6HR-1</strain>
    </source>
</reference>
<proteinExistence type="inferred from homology"/>
<dbReference type="EMBL" id="SRLB01000004">
    <property type="protein sequence ID" value="TGE01289.1"/>
    <property type="molecule type" value="Genomic_DNA"/>
</dbReference>
<evidence type="ECO:0000313" key="2">
    <source>
        <dbReference type="EMBL" id="TGE01289.1"/>
    </source>
</evidence>
<protein>
    <submittedName>
        <fullName evidence="2">DUF47 domain-containing protein</fullName>
    </submittedName>
</protein>
<comment type="similarity">
    <text evidence="1">Belongs to the UPF0111 family.</text>
</comment>
<comment type="caution">
    <text evidence="2">The sequence shown here is derived from an EMBL/GenBank/DDBJ whole genome shotgun (WGS) entry which is preliminary data.</text>
</comment>
<dbReference type="Gene3D" id="1.20.58.220">
    <property type="entry name" value="Phosphate transport system protein phou homolog 2, domain 2"/>
    <property type="match status" value="1"/>
</dbReference>
<dbReference type="InterPro" id="IPR018445">
    <property type="entry name" value="Put_Phosphate_transp_reg"/>
</dbReference>